<dbReference type="KEGG" id="eac:EAL2_808p00580"/>
<dbReference type="PATRIC" id="fig|1286171.3.peg.2236"/>
<keyword evidence="2" id="KW-1185">Reference proteome</keyword>
<dbReference type="HOGENOM" id="CLU_2568727_0_0_9"/>
<dbReference type="Proteomes" id="UP000019591">
    <property type="component" value="Plasmid EAL2_808p"/>
</dbReference>
<dbReference type="RefSeq" id="WP_025436480.1">
    <property type="nucleotide sequence ID" value="NZ_CP007453.1"/>
</dbReference>
<organism evidence="1 2">
    <name type="scientific">Peptoclostridium acidaminophilum DSM 3953</name>
    <dbReference type="NCBI Taxonomy" id="1286171"/>
    <lineage>
        <taxon>Bacteria</taxon>
        <taxon>Bacillati</taxon>
        <taxon>Bacillota</taxon>
        <taxon>Clostridia</taxon>
        <taxon>Peptostreptococcales</taxon>
        <taxon>Peptoclostridiaceae</taxon>
        <taxon>Peptoclostridium</taxon>
    </lineage>
</organism>
<evidence type="ECO:0000313" key="2">
    <source>
        <dbReference type="Proteomes" id="UP000019591"/>
    </source>
</evidence>
<evidence type="ECO:0000313" key="1">
    <source>
        <dbReference type="EMBL" id="AHM57565.1"/>
    </source>
</evidence>
<reference evidence="1 2" key="1">
    <citation type="journal article" date="2014" name="Genome Announc.">
        <title>Complete Genome Sequence of Amino Acid-Utilizing Eubacterium acidaminophilum al-2 (DSM 3953).</title>
        <authorList>
            <person name="Poehlein A."/>
            <person name="Andreesen J.R."/>
            <person name="Daniel R."/>
        </authorList>
    </citation>
    <scope>NUCLEOTIDE SEQUENCE [LARGE SCALE GENOMIC DNA]</scope>
    <source>
        <strain evidence="1 2">DSM 3953</strain>
        <plasmid evidence="2">Plasmid EAL2_808p</plasmid>
    </source>
</reference>
<keyword evidence="1" id="KW-0614">Plasmid</keyword>
<geneLocation type="plasmid" evidence="1 2">
    <name>EAL2_808p</name>
</geneLocation>
<name>W8T9G7_PEPAC</name>
<dbReference type="AlphaFoldDB" id="W8T9G7"/>
<accession>W8T9G7</accession>
<protein>
    <submittedName>
        <fullName evidence="1">Uncharacterized protein</fullName>
    </submittedName>
</protein>
<dbReference type="OrthoDB" id="9793837at2"/>
<proteinExistence type="predicted"/>
<gene>
    <name evidence="1" type="ORF">EAL2_808p00580</name>
</gene>
<sequence>MKYWNECPICGQPGEIRGKEHIKLNPCVKCGVSDKYAGGVECCECGECKEMIKDYYQWNLYCDQCDVEYITATETSESNISESTKLLQCS</sequence>
<dbReference type="EMBL" id="CP007453">
    <property type="protein sequence ID" value="AHM57565.1"/>
    <property type="molecule type" value="Genomic_DNA"/>
</dbReference>